<feature type="transmembrane region" description="Helical" evidence="10">
    <location>
        <begin position="125"/>
        <end position="148"/>
    </location>
</feature>
<dbReference type="Proteomes" id="UP000502608">
    <property type="component" value="Chromosome"/>
</dbReference>
<reference evidence="16 17" key="1">
    <citation type="submission" date="2020-03" db="EMBL/GenBank/DDBJ databases">
        <title>Complete genome sequence of Shewanella sp.</title>
        <authorList>
            <person name="Kim Y.-S."/>
            <person name="Kim S.-J."/>
            <person name="Jung H.-K."/>
            <person name="Kim K.-H."/>
        </authorList>
    </citation>
    <scope>NUCLEOTIDE SEQUENCE [LARGE SCALE GENOMIC DNA]</scope>
    <source>
        <strain evidence="16 17">PN3F2</strain>
    </source>
</reference>
<dbReference type="Gene3D" id="3.30.70.270">
    <property type="match status" value="1"/>
</dbReference>
<evidence type="ECO:0000256" key="8">
    <source>
        <dbReference type="ARBA" id="ARBA00023136"/>
    </source>
</evidence>
<dbReference type="SUPFAM" id="SSF55785">
    <property type="entry name" value="PYP-like sensor domain (PAS domain)"/>
    <property type="match status" value="3"/>
</dbReference>
<evidence type="ECO:0000256" key="10">
    <source>
        <dbReference type="SAM" id="Phobius"/>
    </source>
</evidence>
<dbReference type="KEGG" id="saes:HBH39_11745"/>
<feature type="domain" description="EAL" evidence="14">
    <location>
        <begin position="1076"/>
        <end position="1330"/>
    </location>
</feature>
<accession>A0A6G9QKS4</accession>
<organism evidence="16 17">
    <name type="scientific">Shewanella aestuarii</name>
    <dbReference type="NCBI Taxonomy" id="1028752"/>
    <lineage>
        <taxon>Bacteria</taxon>
        <taxon>Pseudomonadati</taxon>
        <taxon>Pseudomonadota</taxon>
        <taxon>Gammaproteobacteria</taxon>
        <taxon>Alteromonadales</taxon>
        <taxon>Shewanellaceae</taxon>
        <taxon>Shewanella</taxon>
    </lineage>
</organism>
<dbReference type="Gene3D" id="3.30.450.350">
    <property type="entry name" value="CHASE domain"/>
    <property type="match status" value="1"/>
</dbReference>
<evidence type="ECO:0000256" key="6">
    <source>
        <dbReference type="ARBA" id="ARBA00022692"/>
    </source>
</evidence>
<dbReference type="InterPro" id="IPR001633">
    <property type="entry name" value="EAL_dom"/>
</dbReference>
<feature type="transmembrane region" description="Helical" evidence="10">
    <location>
        <begin position="84"/>
        <end position="105"/>
    </location>
</feature>
<dbReference type="RefSeq" id="WP_167678479.1">
    <property type="nucleotide sequence ID" value="NZ_CP050313.1"/>
</dbReference>
<dbReference type="Pfam" id="PF05231">
    <property type="entry name" value="MASE1"/>
    <property type="match status" value="1"/>
</dbReference>
<feature type="domain" description="GGDEF" evidence="15">
    <location>
        <begin position="930"/>
        <end position="1067"/>
    </location>
</feature>
<dbReference type="SMART" id="SM00091">
    <property type="entry name" value="PAS"/>
    <property type="match status" value="3"/>
</dbReference>
<proteinExistence type="predicted"/>
<keyword evidence="5" id="KW-0973">c-di-GMP</keyword>
<evidence type="ECO:0000259" key="13">
    <source>
        <dbReference type="PROSITE" id="PS50839"/>
    </source>
</evidence>
<dbReference type="Pfam" id="PF13426">
    <property type="entry name" value="PAS_9"/>
    <property type="match status" value="2"/>
</dbReference>
<dbReference type="InterPro" id="IPR035965">
    <property type="entry name" value="PAS-like_dom_sf"/>
</dbReference>
<dbReference type="PROSITE" id="PS50887">
    <property type="entry name" value="GGDEF"/>
    <property type="match status" value="1"/>
</dbReference>
<evidence type="ECO:0000256" key="4">
    <source>
        <dbReference type="ARBA" id="ARBA00022475"/>
    </source>
</evidence>
<dbReference type="GO" id="GO:0071732">
    <property type="term" value="P:cellular response to nitric oxide"/>
    <property type="evidence" value="ECO:0007669"/>
    <property type="project" value="UniProtKB-ARBA"/>
</dbReference>
<dbReference type="FunFam" id="3.30.70.270:FF:000001">
    <property type="entry name" value="Diguanylate cyclase domain protein"/>
    <property type="match status" value="1"/>
</dbReference>
<dbReference type="Gene3D" id="3.30.450.20">
    <property type="entry name" value="PAS domain"/>
    <property type="match status" value="3"/>
</dbReference>
<evidence type="ECO:0000259" key="11">
    <source>
        <dbReference type="PROSITE" id="PS50112"/>
    </source>
</evidence>
<evidence type="ECO:0000256" key="7">
    <source>
        <dbReference type="ARBA" id="ARBA00022989"/>
    </source>
</evidence>
<comment type="catalytic activity">
    <reaction evidence="9">
        <text>3',3'-c-di-GMP + H2O = 5'-phosphoguanylyl(3'-&gt;5')guanosine + H(+)</text>
        <dbReference type="Rhea" id="RHEA:24902"/>
        <dbReference type="ChEBI" id="CHEBI:15377"/>
        <dbReference type="ChEBI" id="CHEBI:15378"/>
        <dbReference type="ChEBI" id="CHEBI:58754"/>
        <dbReference type="ChEBI" id="CHEBI:58805"/>
        <dbReference type="EC" id="3.1.4.52"/>
    </reaction>
    <physiologicalReaction direction="left-to-right" evidence="9">
        <dbReference type="Rhea" id="RHEA:24903"/>
    </physiologicalReaction>
</comment>
<dbReference type="InterPro" id="IPR029787">
    <property type="entry name" value="Nucleotide_cyclase"/>
</dbReference>
<feature type="transmembrane region" description="Helical" evidence="10">
    <location>
        <begin position="34"/>
        <end position="53"/>
    </location>
</feature>
<comment type="cofactor">
    <cofactor evidence="1">
        <name>Mg(2+)</name>
        <dbReference type="ChEBI" id="CHEBI:18420"/>
    </cofactor>
</comment>
<feature type="domain" description="PAC" evidence="12">
    <location>
        <begin position="725"/>
        <end position="777"/>
    </location>
</feature>
<dbReference type="InterPro" id="IPR052155">
    <property type="entry name" value="Biofilm_reg_signaling"/>
</dbReference>
<evidence type="ECO:0000259" key="14">
    <source>
        <dbReference type="PROSITE" id="PS50883"/>
    </source>
</evidence>
<dbReference type="GO" id="GO:0007165">
    <property type="term" value="P:signal transduction"/>
    <property type="evidence" value="ECO:0007669"/>
    <property type="project" value="UniProtKB-ARBA"/>
</dbReference>
<dbReference type="SMART" id="SM00267">
    <property type="entry name" value="GGDEF"/>
    <property type="match status" value="1"/>
</dbReference>
<feature type="transmembrane region" description="Helical" evidence="10">
    <location>
        <begin position="58"/>
        <end position="78"/>
    </location>
</feature>
<protein>
    <recommendedName>
        <fullName evidence="3">cyclic-guanylate-specific phosphodiesterase</fullName>
        <ecNumber evidence="3">3.1.4.52</ecNumber>
    </recommendedName>
</protein>
<dbReference type="Pfam" id="PF03924">
    <property type="entry name" value="CHASE"/>
    <property type="match status" value="1"/>
</dbReference>
<evidence type="ECO:0000313" key="16">
    <source>
        <dbReference type="EMBL" id="QIR15072.1"/>
    </source>
</evidence>
<dbReference type="SMART" id="SM01079">
    <property type="entry name" value="CHASE"/>
    <property type="match status" value="1"/>
</dbReference>
<evidence type="ECO:0000256" key="2">
    <source>
        <dbReference type="ARBA" id="ARBA00004651"/>
    </source>
</evidence>
<dbReference type="EC" id="3.1.4.52" evidence="3"/>
<dbReference type="CDD" id="cd01948">
    <property type="entry name" value="EAL"/>
    <property type="match status" value="1"/>
</dbReference>
<dbReference type="EMBL" id="CP050313">
    <property type="protein sequence ID" value="QIR15072.1"/>
    <property type="molecule type" value="Genomic_DNA"/>
</dbReference>
<dbReference type="NCBIfam" id="TIGR00254">
    <property type="entry name" value="GGDEF"/>
    <property type="match status" value="1"/>
</dbReference>
<dbReference type="InterPro" id="IPR001610">
    <property type="entry name" value="PAC"/>
</dbReference>
<dbReference type="InterPro" id="IPR000700">
    <property type="entry name" value="PAS-assoc_C"/>
</dbReference>
<dbReference type="CDD" id="cd01949">
    <property type="entry name" value="GGDEF"/>
    <property type="match status" value="1"/>
</dbReference>
<keyword evidence="7 10" id="KW-1133">Transmembrane helix</keyword>
<gene>
    <name evidence="16" type="ORF">HBH39_11745</name>
</gene>
<comment type="subcellular location">
    <subcellularLocation>
        <location evidence="2">Cell membrane</location>
        <topology evidence="2">Multi-pass membrane protein</topology>
    </subcellularLocation>
</comment>
<dbReference type="PANTHER" id="PTHR44757:SF2">
    <property type="entry name" value="BIOFILM ARCHITECTURE MAINTENANCE PROTEIN MBAA"/>
    <property type="match status" value="1"/>
</dbReference>
<evidence type="ECO:0000256" key="9">
    <source>
        <dbReference type="ARBA" id="ARBA00051114"/>
    </source>
</evidence>
<dbReference type="PROSITE" id="PS50839">
    <property type="entry name" value="CHASE"/>
    <property type="match status" value="1"/>
</dbReference>
<evidence type="ECO:0000259" key="12">
    <source>
        <dbReference type="PROSITE" id="PS50113"/>
    </source>
</evidence>
<dbReference type="FunFam" id="3.20.20.450:FF:000001">
    <property type="entry name" value="Cyclic di-GMP phosphodiesterase yahA"/>
    <property type="match status" value="1"/>
</dbReference>
<evidence type="ECO:0000256" key="1">
    <source>
        <dbReference type="ARBA" id="ARBA00001946"/>
    </source>
</evidence>
<dbReference type="InterPro" id="IPR000014">
    <property type="entry name" value="PAS"/>
</dbReference>
<dbReference type="Gene3D" id="3.20.20.450">
    <property type="entry name" value="EAL domain"/>
    <property type="match status" value="1"/>
</dbReference>
<dbReference type="PROSITE" id="PS50883">
    <property type="entry name" value="EAL"/>
    <property type="match status" value="1"/>
</dbReference>
<dbReference type="GO" id="GO:0005886">
    <property type="term" value="C:plasma membrane"/>
    <property type="evidence" value="ECO:0007669"/>
    <property type="project" value="UniProtKB-SubCell"/>
</dbReference>
<dbReference type="Pfam" id="PF08448">
    <property type="entry name" value="PAS_4"/>
    <property type="match status" value="1"/>
</dbReference>
<dbReference type="PROSITE" id="PS50113">
    <property type="entry name" value="PAC"/>
    <property type="match status" value="3"/>
</dbReference>
<name>A0A6G9QKS4_9GAMM</name>
<feature type="transmembrane region" description="Helical" evidence="10">
    <location>
        <begin position="195"/>
        <end position="214"/>
    </location>
</feature>
<feature type="domain" description="PAS" evidence="11">
    <location>
        <begin position="653"/>
        <end position="699"/>
    </location>
</feature>
<evidence type="ECO:0000256" key="5">
    <source>
        <dbReference type="ARBA" id="ARBA00022636"/>
    </source>
</evidence>
<dbReference type="PROSITE" id="PS50112">
    <property type="entry name" value="PAS"/>
    <property type="match status" value="2"/>
</dbReference>
<feature type="transmembrane region" description="Helical" evidence="10">
    <location>
        <begin position="160"/>
        <end position="183"/>
    </location>
</feature>
<keyword evidence="17" id="KW-1185">Reference proteome</keyword>
<keyword evidence="4" id="KW-1003">Cell membrane</keyword>
<feature type="transmembrane region" description="Helical" evidence="10">
    <location>
        <begin position="12"/>
        <end position="28"/>
    </location>
</feature>
<dbReference type="SUPFAM" id="SSF55073">
    <property type="entry name" value="Nucleotide cyclase"/>
    <property type="match status" value="1"/>
</dbReference>
<evidence type="ECO:0000256" key="3">
    <source>
        <dbReference type="ARBA" id="ARBA00012282"/>
    </source>
</evidence>
<dbReference type="SMART" id="SM00052">
    <property type="entry name" value="EAL"/>
    <property type="match status" value="1"/>
</dbReference>
<dbReference type="InterPro" id="IPR035919">
    <property type="entry name" value="EAL_sf"/>
</dbReference>
<keyword evidence="6 10" id="KW-0812">Transmembrane</keyword>
<dbReference type="CDD" id="cd00130">
    <property type="entry name" value="PAS"/>
    <property type="match status" value="2"/>
</dbReference>
<evidence type="ECO:0000313" key="17">
    <source>
        <dbReference type="Proteomes" id="UP000502608"/>
    </source>
</evidence>
<dbReference type="InterPro" id="IPR000160">
    <property type="entry name" value="GGDEF_dom"/>
</dbReference>
<sequence length="1348" mass="153262">MNHSYFWNSSHQIVALAAVYLILGIAGLELTTSAGYGTVIFPAAGLAVALVLYGGVRLLPLIFLGSIAINFWITYRLQTIDLKSVFLVLVIAVGATAQAYIAHLLVKRSGIKWKELAKLRDITVFVLLAGPIASLISATWSNMAFYIFDVINTNLIPSVWFSWWIGDTLGVILFAPITLLLLFRKHSLGQYRIKTVGLPTLLALIVVSISYFYFAHNENVQINRQLEKTGSMIKHHIQKELKEYVTALTTLSNLINISPDLTFTQFNKFTQSLLTLSPDLHLVSWNPYVSNSERNHFESEMAKIFGQYEIKELGHQDRFIRAQKRDYYVPVAYISSFNDNNDVLGFDIASNTLQFDAIKKVLETGEMSITSPILQKDGGGSSISTIFISPIKKTTDNNQNNDISGFAVAMLQIDKMMNHLNDHIEMQDIGFELQDKEGNTTGTPLYRKNISNPYHNNKFLWKTDIDLGNRTWQLAIFPDVEYIESYIPLFAWQILLIGLIITSLLQILLLGITGQHYLAKTALEQSESDLQSILDNSPFLIWQKDQKGRYLNINKKYADTLASQGINKVINKTDFDIWPREIAEGYFSDDQEVLLYKTTKYIPEEPILDGNQLRFTETYKSPLFDHYGNLRGTIGFSHDITERKKIYQQLVESEARFSELFKYTPIAYLCLSPEGMFIDVNQQLCEMLGYSQEELLHQNFSDVWFDETRTEYESIFKAFNDVGQINTELTLKKKDNKLIIVLLSGRIQKDTEDNLVKAHCVLADITEREKMAQEMRISAIAFQSQNGMFVTDASGNILRVNDAFTLITGYTSDEVIGENPRILSSGIHDANFYDSIWKSVNKTGSWQGEIWNKRKNGELYPEQLTITAVMNANETITHYVANLTDITNKKAAEAEIHSLAFYDPLTKLPNRSLFMERLTHAIDLIARTQNKGALFFLDIDHFKTLNDTLGHQFGDQLLQQVALRIKENLREHDTVSRFGGDEFVVLLENLSKDKNEALEDSKNIANKILSALNKPYQLGKNKYQCGTSIGMTIIDDETAPDILLSHGDIAMYQAKNNGRNSICIFDPQMQYELNEYSKLEQELLRAFEKKQFQLYYQMQVDHSKKPYAAEALIRWIHPTQGLISPNKFIPVAEKSGLIIPIGDWVIHSACSQLKLWQQQEKLKDFVLSINVSAKQLHQANFAEKVESLIRMFDINPELLKFELTESMLLDNLASTINIINAIKKLGVKFSLDDFGTGYSSLQYLKILPLDQLKIDQSFVRDIVEDENDRTIVRTIIAMANNFNIGIIAEGVETNEQLEILKTEGCNKFQGYLFGKPVPIEQFENAILASSSPKDKESILRDADVTLRH</sequence>
<dbReference type="GO" id="GO:0071111">
    <property type="term" value="F:cyclic-guanylate-specific phosphodiesterase activity"/>
    <property type="evidence" value="ECO:0007669"/>
    <property type="project" value="UniProtKB-EC"/>
</dbReference>
<feature type="domain" description="CHASE" evidence="13">
    <location>
        <begin position="257"/>
        <end position="475"/>
    </location>
</feature>
<dbReference type="PANTHER" id="PTHR44757">
    <property type="entry name" value="DIGUANYLATE CYCLASE DGCP"/>
    <property type="match status" value="1"/>
</dbReference>
<feature type="domain" description="PAS" evidence="11">
    <location>
        <begin position="773"/>
        <end position="819"/>
    </location>
</feature>
<dbReference type="SUPFAM" id="SSF141868">
    <property type="entry name" value="EAL domain-like"/>
    <property type="match status" value="1"/>
</dbReference>
<dbReference type="SMART" id="SM00086">
    <property type="entry name" value="PAC"/>
    <property type="match status" value="2"/>
</dbReference>
<dbReference type="InterPro" id="IPR013656">
    <property type="entry name" value="PAS_4"/>
</dbReference>
<keyword evidence="8 10" id="KW-0472">Membrane</keyword>
<feature type="domain" description="PAC" evidence="12">
    <location>
        <begin position="589"/>
        <end position="652"/>
    </location>
</feature>
<dbReference type="InterPro" id="IPR007895">
    <property type="entry name" value="MASE1"/>
</dbReference>
<evidence type="ECO:0000259" key="15">
    <source>
        <dbReference type="PROSITE" id="PS50887"/>
    </source>
</evidence>
<feature type="domain" description="PAC" evidence="12">
    <location>
        <begin position="846"/>
        <end position="898"/>
    </location>
</feature>
<dbReference type="InterPro" id="IPR006189">
    <property type="entry name" value="CHASE_dom"/>
</dbReference>
<dbReference type="Pfam" id="PF00990">
    <property type="entry name" value="GGDEF"/>
    <property type="match status" value="1"/>
</dbReference>
<dbReference type="Pfam" id="PF00563">
    <property type="entry name" value="EAL"/>
    <property type="match status" value="1"/>
</dbReference>
<dbReference type="InterPro" id="IPR043128">
    <property type="entry name" value="Rev_trsase/Diguanyl_cyclase"/>
</dbReference>
<dbReference type="NCBIfam" id="TIGR00229">
    <property type="entry name" value="sensory_box"/>
    <property type="match status" value="3"/>
</dbReference>
<dbReference type="InterPro" id="IPR042240">
    <property type="entry name" value="CHASE_sf"/>
</dbReference>